<protein>
    <recommendedName>
        <fullName evidence="6">CobQ/CobB/MinD/ParA nucleotide binding domain-containing protein</fullName>
    </recommendedName>
</protein>
<evidence type="ECO:0008006" key="6">
    <source>
        <dbReference type="Google" id="ProtNLM"/>
    </source>
</evidence>
<dbReference type="InterPro" id="IPR027417">
    <property type="entry name" value="P-loop_NTPase"/>
</dbReference>
<dbReference type="GO" id="GO:0016887">
    <property type="term" value="F:ATP hydrolysis activity"/>
    <property type="evidence" value="ECO:0007669"/>
    <property type="project" value="TreeGrafter"/>
</dbReference>
<dbReference type="PANTHER" id="PTHR43384">
    <property type="entry name" value="SEPTUM SITE-DETERMINING PROTEIN MIND HOMOLOG, CHLOROPLASTIC-RELATED"/>
    <property type="match status" value="1"/>
</dbReference>
<dbReference type="InterPro" id="IPR050625">
    <property type="entry name" value="ParA/MinD_ATPase"/>
</dbReference>
<dbReference type="RefSeq" id="WP_052504965.1">
    <property type="nucleotide sequence ID" value="NZ_LXEY01000022.1"/>
</dbReference>
<feature type="region of interest" description="Disordered" evidence="3">
    <location>
        <begin position="143"/>
        <end position="169"/>
    </location>
</feature>
<dbReference type="EMBL" id="LXEY01000022">
    <property type="protein sequence ID" value="OAV59524.1"/>
    <property type="molecule type" value="Genomic_DNA"/>
</dbReference>
<sequence length="529" mass="56424">MAVLNVATTINPRFDHVTPIESTRSDVTITHRCHIFAELMAVARSGLVDIVLVADDLDLVTLETLQQLNNSDDRAPKLAAISDVVDDRQRLTELGIPVVSPQLSGAELVAWLENVDDHRQIPQTQGDSALSPADLQVLAELDPDATPLRRRGRRARPYDPTKDLPENSRASAITADAGVGQDDFEMDVLNNGGAPSESASLDDVDFGSAQRAEDFPAVDVGEVETPTGPAGNNRGQIAAVWGPIGSPGVTTIAVNLAVEAALVGHRTLLIDADTYGAAVSVHLGLLEDTAAIAQACRAAEHRGLDTANLARFTQRVTVQGAAVDVLTGLTRPERWPQVRAAAWAHVLDVAREGWDVIIVDCGFGLEEDEELSFDIPAPQRNATTITAVRNADTVIAVGTGDPVGFVRFMKDLDHLIETTDSDIVPIVNKVTPMTTGLTPKRQLRSVWERFGPKVGLEQFIGWAPEVAAGALLSGKALAESAPKAEVRLAIQRLMQACVPNAATAANDSSPKPKALSTPRAKLLKFTKNS</sequence>
<dbReference type="STRING" id="1837282.A6F49_16960"/>
<evidence type="ECO:0000256" key="2">
    <source>
        <dbReference type="ARBA" id="ARBA00022840"/>
    </source>
</evidence>
<feature type="compositionally biased region" description="Basic and acidic residues" evidence="3">
    <location>
        <begin position="156"/>
        <end position="166"/>
    </location>
</feature>
<accession>A0A1B7LWU3</accession>
<organism evidence="4 5">
    <name type="scientific">Enteractinococcus helveticum</name>
    <dbReference type="NCBI Taxonomy" id="1837282"/>
    <lineage>
        <taxon>Bacteria</taxon>
        <taxon>Bacillati</taxon>
        <taxon>Actinomycetota</taxon>
        <taxon>Actinomycetes</taxon>
        <taxon>Micrococcales</taxon>
        <taxon>Micrococcaceae</taxon>
    </lineage>
</organism>
<evidence type="ECO:0000256" key="1">
    <source>
        <dbReference type="ARBA" id="ARBA00022741"/>
    </source>
</evidence>
<reference evidence="4 5" key="1">
    <citation type="submission" date="2016-04" db="EMBL/GenBank/DDBJ databases">
        <title>First whole genome shotgun sequence of the bacterium Enteractinococcus sp. strain UASWS1574.</title>
        <authorList>
            <person name="Crovadore J."/>
            <person name="Chablais R."/>
            <person name="Lefort F."/>
        </authorList>
    </citation>
    <scope>NUCLEOTIDE SEQUENCE [LARGE SCALE GENOMIC DNA]</scope>
    <source>
        <strain evidence="4 5">UASWS1574</strain>
    </source>
</reference>
<evidence type="ECO:0000313" key="5">
    <source>
        <dbReference type="Proteomes" id="UP000078292"/>
    </source>
</evidence>
<dbReference type="GO" id="GO:0005829">
    <property type="term" value="C:cytosol"/>
    <property type="evidence" value="ECO:0007669"/>
    <property type="project" value="TreeGrafter"/>
</dbReference>
<dbReference type="GO" id="GO:0005524">
    <property type="term" value="F:ATP binding"/>
    <property type="evidence" value="ECO:0007669"/>
    <property type="project" value="UniProtKB-KW"/>
</dbReference>
<dbReference type="PANTHER" id="PTHR43384:SF6">
    <property type="entry name" value="SEPTUM SITE-DETERMINING PROTEIN MIND HOMOLOG, CHLOROPLASTIC"/>
    <property type="match status" value="1"/>
</dbReference>
<keyword evidence="1" id="KW-0547">Nucleotide-binding</keyword>
<proteinExistence type="predicted"/>
<evidence type="ECO:0000313" key="4">
    <source>
        <dbReference type="EMBL" id="OAV59524.1"/>
    </source>
</evidence>
<dbReference type="GO" id="GO:0051782">
    <property type="term" value="P:negative regulation of cell division"/>
    <property type="evidence" value="ECO:0007669"/>
    <property type="project" value="TreeGrafter"/>
</dbReference>
<dbReference type="Gene3D" id="3.40.50.300">
    <property type="entry name" value="P-loop containing nucleotide triphosphate hydrolases"/>
    <property type="match status" value="1"/>
</dbReference>
<keyword evidence="5" id="KW-1185">Reference proteome</keyword>
<dbReference type="GO" id="GO:0009898">
    <property type="term" value="C:cytoplasmic side of plasma membrane"/>
    <property type="evidence" value="ECO:0007669"/>
    <property type="project" value="TreeGrafter"/>
</dbReference>
<evidence type="ECO:0000256" key="3">
    <source>
        <dbReference type="SAM" id="MobiDB-lite"/>
    </source>
</evidence>
<comment type="caution">
    <text evidence="4">The sequence shown here is derived from an EMBL/GenBank/DDBJ whole genome shotgun (WGS) entry which is preliminary data.</text>
</comment>
<gene>
    <name evidence="4" type="ORF">A6F49_16960</name>
</gene>
<dbReference type="SUPFAM" id="SSF52540">
    <property type="entry name" value="P-loop containing nucleoside triphosphate hydrolases"/>
    <property type="match status" value="1"/>
</dbReference>
<dbReference type="Proteomes" id="UP000078292">
    <property type="component" value="Unassembled WGS sequence"/>
</dbReference>
<keyword evidence="2" id="KW-0067">ATP-binding</keyword>
<name>A0A1B7LWU3_9MICC</name>
<dbReference type="AlphaFoldDB" id="A0A1B7LWU3"/>
<dbReference type="OrthoDB" id="3217709at2"/>